<feature type="transmembrane region" description="Helical" evidence="1">
    <location>
        <begin position="6"/>
        <end position="25"/>
    </location>
</feature>
<accession>A0A1S3JXA2</accession>
<keyword evidence="1" id="KW-1133">Transmembrane helix</keyword>
<dbReference type="SUPFAM" id="SSF52266">
    <property type="entry name" value="SGNH hydrolase"/>
    <property type="match status" value="1"/>
</dbReference>
<keyword evidence="1" id="KW-0472">Membrane</keyword>
<name>A0A1S3JXA2_LINAN</name>
<evidence type="ECO:0000313" key="2">
    <source>
        <dbReference type="Proteomes" id="UP000085678"/>
    </source>
</evidence>
<evidence type="ECO:0000256" key="1">
    <source>
        <dbReference type="SAM" id="Phobius"/>
    </source>
</evidence>
<dbReference type="AlphaFoldDB" id="A0A1S3JXA2"/>
<reference evidence="3" key="1">
    <citation type="submission" date="2025-08" db="UniProtKB">
        <authorList>
            <consortium name="RefSeq"/>
        </authorList>
    </citation>
    <scope>IDENTIFICATION</scope>
    <source>
        <tissue evidence="3">Gonads</tissue>
    </source>
</reference>
<dbReference type="OrthoDB" id="10687215at2759"/>
<evidence type="ECO:0000313" key="3">
    <source>
        <dbReference type="RefSeq" id="XP_013414681.1"/>
    </source>
</evidence>
<dbReference type="KEGG" id="lak:106176723"/>
<dbReference type="Gene3D" id="3.40.50.1110">
    <property type="entry name" value="SGNH hydrolase"/>
    <property type="match status" value="1"/>
</dbReference>
<dbReference type="InterPro" id="IPR036514">
    <property type="entry name" value="SGNH_hydro_sf"/>
</dbReference>
<keyword evidence="1" id="KW-0812">Transmembrane</keyword>
<organism evidence="2 3">
    <name type="scientific">Lingula anatina</name>
    <name type="common">Brachiopod</name>
    <name type="synonym">Lingula unguis</name>
    <dbReference type="NCBI Taxonomy" id="7574"/>
    <lineage>
        <taxon>Eukaryota</taxon>
        <taxon>Metazoa</taxon>
        <taxon>Spiralia</taxon>
        <taxon>Lophotrochozoa</taxon>
        <taxon>Brachiopoda</taxon>
        <taxon>Linguliformea</taxon>
        <taxon>Lingulata</taxon>
        <taxon>Lingulida</taxon>
        <taxon>Linguloidea</taxon>
        <taxon>Lingulidae</taxon>
        <taxon>Lingula</taxon>
    </lineage>
</organism>
<proteinExistence type="predicted"/>
<dbReference type="RefSeq" id="XP_013414681.1">
    <property type="nucleotide sequence ID" value="XM_013559227.1"/>
</dbReference>
<gene>
    <name evidence="3" type="primary">LOC106176723</name>
</gene>
<dbReference type="GeneID" id="106176723"/>
<protein>
    <submittedName>
        <fullName evidence="3">Uncharacterized protein LOC106176723</fullName>
    </submittedName>
</protein>
<dbReference type="Proteomes" id="UP000085678">
    <property type="component" value="Unplaced"/>
</dbReference>
<sequence length="483" mass="56268">MKNIFLPALGTFISIYGLFLCTYIIDRRRLLTLRLSGMTDNIFRFIDSQNNQHSINESLESSRIRNGVSEKEQMFHFWYKCDKSCRDNSSMTRLSHTITLSFTGPRIRIFIMEYQVLTDKIMSKIPSAGGSNFRIELIGMEFILCPVRDYLNGSYVGYCPDINSSVNGTIYLDYTRYEAFVHHHDGHVSRQRVRHPGRIHRILNIFYYFYSEPTAAARPGLADSRKCKETDINEYLKGRWWYVRGQWRWGTNDGCIFDFMKHEQLRKCFNNKITFRLFGDSHIRNIGEYFNSLISKRNTTNKNIKYIQTLQKIVENEGAIFEWSPYMKHMPKYLSSFFPRYNSTPATKQDVVLLSAGIHEMVFGKARVFLESLLPNFVNFLSTVRKDERTANLRLIYINIPPRMHGDQDANEYMLAAVNQILKENLEKYQVEIIDGFNILNPMRDTSCDDGIHFLCPGSAAGEFTGHQGMTLAHLVFRVICDN</sequence>
<dbReference type="InParanoid" id="A0A1S3JXA2"/>
<keyword evidence="2" id="KW-1185">Reference proteome</keyword>